<evidence type="ECO:0000313" key="3">
    <source>
        <dbReference type="Proteomes" id="UP001361239"/>
    </source>
</evidence>
<gene>
    <name evidence="2" type="ORF">WG901_08885</name>
</gene>
<feature type="region of interest" description="Disordered" evidence="1">
    <location>
        <begin position="1"/>
        <end position="60"/>
    </location>
</feature>
<keyword evidence="3" id="KW-1185">Reference proteome</keyword>
<proteinExistence type="predicted"/>
<sequence>MGEYEPEDSRNVTGTASTPDGRWTNVDGAPPKADGSQPEPSEREEVIGKKEDKPVEEERI</sequence>
<dbReference type="Proteomes" id="UP001361239">
    <property type="component" value="Unassembled WGS sequence"/>
</dbReference>
<evidence type="ECO:0000256" key="1">
    <source>
        <dbReference type="SAM" id="MobiDB-lite"/>
    </source>
</evidence>
<dbReference type="EMBL" id="JBBHJZ010000002">
    <property type="protein sequence ID" value="MEJ5976746.1"/>
    <property type="molecule type" value="Genomic_DNA"/>
</dbReference>
<name>A0ABU8RVK4_9SPHN</name>
<comment type="caution">
    <text evidence="2">The sequence shown here is derived from an EMBL/GenBank/DDBJ whole genome shotgun (WGS) entry which is preliminary data.</text>
</comment>
<evidence type="ECO:0000313" key="2">
    <source>
        <dbReference type="EMBL" id="MEJ5976746.1"/>
    </source>
</evidence>
<reference evidence="2 3" key="1">
    <citation type="submission" date="2024-03" db="EMBL/GenBank/DDBJ databases">
        <authorList>
            <person name="Jo J.-H."/>
        </authorList>
    </citation>
    <scope>NUCLEOTIDE SEQUENCE [LARGE SCALE GENOMIC DNA]</scope>
    <source>
        <strain evidence="2 3">PS1R-30</strain>
    </source>
</reference>
<accession>A0ABU8RVK4</accession>
<organism evidence="2 3">
    <name type="scientific">Novosphingobium anseongense</name>
    <dbReference type="NCBI Taxonomy" id="3133436"/>
    <lineage>
        <taxon>Bacteria</taxon>
        <taxon>Pseudomonadati</taxon>
        <taxon>Pseudomonadota</taxon>
        <taxon>Alphaproteobacteria</taxon>
        <taxon>Sphingomonadales</taxon>
        <taxon>Sphingomonadaceae</taxon>
        <taxon>Novosphingobium</taxon>
    </lineage>
</organism>
<protein>
    <submittedName>
        <fullName evidence="2">Uncharacterized protein</fullName>
    </submittedName>
</protein>
<dbReference type="RefSeq" id="WP_339586708.1">
    <property type="nucleotide sequence ID" value="NZ_JBBHJZ010000002.1"/>
</dbReference>
<feature type="compositionally biased region" description="Basic and acidic residues" evidence="1">
    <location>
        <begin position="40"/>
        <end position="60"/>
    </location>
</feature>